<dbReference type="Pfam" id="PF13639">
    <property type="entry name" value="zf-RING_2"/>
    <property type="match status" value="1"/>
</dbReference>
<dbReference type="Gene3D" id="3.30.40.10">
    <property type="entry name" value="Zinc/RING finger domain, C3HC4 (zinc finger)"/>
    <property type="match status" value="1"/>
</dbReference>
<gene>
    <name evidence="7" type="ORF">RFI_16461</name>
</gene>
<proteinExistence type="predicted"/>
<dbReference type="InterPro" id="IPR052788">
    <property type="entry name" value="RING-type_E3_ligase_ATL"/>
</dbReference>
<dbReference type="PROSITE" id="PS50089">
    <property type="entry name" value="ZF_RING_2"/>
    <property type="match status" value="1"/>
</dbReference>
<dbReference type="EMBL" id="ASPP01012286">
    <property type="protein sequence ID" value="ETO20757.1"/>
    <property type="molecule type" value="Genomic_DNA"/>
</dbReference>
<feature type="transmembrane region" description="Helical" evidence="5">
    <location>
        <begin position="162"/>
        <end position="178"/>
    </location>
</feature>
<keyword evidence="2 4" id="KW-0863">Zinc-finger</keyword>
<evidence type="ECO:0000256" key="4">
    <source>
        <dbReference type="PROSITE-ProRule" id="PRU00175"/>
    </source>
</evidence>
<evidence type="ECO:0000259" key="6">
    <source>
        <dbReference type="PROSITE" id="PS50089"/>
    </source>
</evidence>
<evidence type="ECO:0000313" key="8">
    <source>
        <dbReference type="Proteomes" id="UP000023152"/>
    </source>
</evidence>
<sequence length="260" mass="31424">MTYHQQWNWRRRSKKKKRKVDLTQGFFAENRGYVVHFNDNGFMQINAGSGSLKKKKKKKKFNPKVVLHYIYYYKYIYISKDDESIFEPLVLEDLDENHRKCMVCLEEFSEEDKKEKKIIKLCVCKSHGFHKECIAPWVQLKNFCPYCRTQIDTKTKNKKKKMFSQTIIIIIMFCFAILKEVAKNLNERNKNVRCKSTIKFLFLVNLKRIRAFSNFHRSDPIYFSRKQKNCFILFFCKYREIVLFTSFIIYFLDSQTVNCT</sequence>
<dbReference type="SUPFAM" id="SSF57850">
    <property type="entry name" value="RING/U-box"/>
    <property type="match status" value="1"/>
</dbReference>
<keyword evidence="3" id="KW-0862">Zinc</keyword>
<evidence type="ECO:0000256" key="2">
    <source>
        <dbReference type="ARBA" id="ARBA00022771"/>
    </source>
</evidence>
<dbReference type="PANTHER" id="PTHR45798:SF97">
    <property type="entry name" value="ALCOHOL-SENSITIVE RING FINGER PROTEIN 1"/>
    <property type="match status" value="1"/>
</dbReference>
<protein>
    <recommendedName>
        <fullName evidence="6">RING-type domain-containing protein</fullName>
    </recommendedName>
</protein>
<keyword evidence="5" id="KW-0812">Transmembrane</keyword>
<dbReference type="InterPro" id="IPR001841">
    <property type="entry name" value="Znf_RING"/>
</dbReference>
<name>X6N620_RETFI</name>
<dbReference type="InterPro" id="IPR013083">
    <property type="entry name" value="Znf_RING/FYVE/PHD"/>
</dbReference>
<comment type="caution">
    <text evidence="7">The sequence shown here is derived from an EMBL/GenBank/DDBJ whole genome shotgun (WGS) entry which is preliminary data.</text>
</comment>
<feature type="transmembrane region" description="Helical" evidence="5">
    <location>
        <begin position="231"/>
        <end position="252"/>
    </location>
</feature>
<evidence type="ECO:0000256" key="3">
    <source>
        <dbReference type="ARBA" id="ARBA00022833"/>
    </source>
</evidence>
<evidence type="ECO:0000256" key="1">
    <source>
        <dbReference type="ARBA" id="ARBA00022723"/>
    </source>
</evidence>
<dbReference type="PANTHER" id="PTHR45798">
    <property type="entry name" value="RING-H2 FINGER PROTEIN ATL61-RELATED-RELATED"/>
    <property type="match status" value="1"/>
</dbReference>
<keyword evidence="1" id="KW-0479">Metal-binding</keyword>
<keyword evidence="5" id="KW-0472">Membrane</keyword>
<dbReference type="AlphaFoldDB" id="X6N620"/>
<feature type="domain" description="RING-type" evidence="6">
    <location>
        <begin position="101"/>
        <end position="148"/>
    </location>
</feature>
<dbReference type="Proteomes" id="UP000023152">
    <property type="component" value="Unassembled WGS sequence"/>
</dbReference>
<dbReference type="GO" id="GO:0008270">
    <property type="term" value="F:zinc ion binding"/>
    <property type="evidence" value="ECO:0007669"/>
    <property type="project" value="UniProtKB-KW"/>
</dbReference>
<keyword evidence="5" id="KW-1133">Transmembrane helix</keyword>
<evidence type="ECO:0000313" key="7">
    <source>
        <dbReference type="EMBL" id="ETO20757.1"/>
    </source>
</evidence>
<organism evidence="7 8">
    <name type="scientific">Reticulomyxa filosa</name>
    <dbReference type="NCBI Taxonomy" id="46433"/>
    <lineage>
        <taxon>Eukaryota</taxon>
        <taxon>Sar</taxon>
        <taxon>Rhizaria</taxon>
        <taxon>Retaria</taxon>
        <taxon>Foraminifera</taxon>
        <taxon>Monothalamids</taxon>
        <taxon>Reticulomyxidae</taxon>
        <taxon>Reticulomyxa</taxon>
    </lineage>
</organism>
<evidence type="ECO:0000256" key="5">
    <source>
        <dbReference type="SAM" id="Phobius"/>
    </source>
</evidence>
<keyword evidence="8" id="KW-1185">Reference proteome</keyword>
<accession>X6N620</accession>
<dbReference type="OrthoDB" id="4348522at2759"/>
<reference evidence="7 8" key="1">
    <citation type="journal article" date="2013" name="Curr. Biol.">
        <title>The Genome of the Foraminiferan Reticulomyxa filosa.</title>
        <authorList>
            <person name="Glockner G."/>
            <person name="Hulsmann N."/>
            <person name="Schleicher M."/>
            <person name="Noegel A.A."/>
            <person name="Eichinger L."/>
            <person name="Gallinger C."/>
            <person name="Pawlowski J."/>
            <person name="Sierra R."/>
            <person name="Euteneuer U."/>
            <person name="Pillet L."/>
            <person name="Moustafa A."/>
            <person name="Platzer M."/>
            <person name="Groth M."/>
            <person name="Szafranski K."/>
            <person name="Schliwa M."/>
        </authorList>
    </citation>
    <scope>NUCLEOTIDE SEQUENCE [LARGE SCALE GENOMIC DNA]</scope>
</reference>